<dbReference type="RefSeq" id="WP_231057494.1">
    <property type="nucleotide sequence ID" value="NZ_JAJNOC010000002.1"/>
</dbReference>
<accession>A0ABS8Q349</accession>
<dbReference type="InterPro" id="IPR037291">
    <property type="entry name" value="DUF4139"/>
</dbReference>
<dbReference type="NCBIfam" id="TIGR02231">
    <property type="entry name" value="mucoidy inhibitor MuiA family protein"/>
    <property type="match status" value="1"/>
</dbReference>
<proteinExistence type="predicted"/>
<sequence>MAFIQRHGAIILTLLASGASAADAPIQSVTLYPGSATVERSVQVSPGMTQVEITGLLANFDTGTVRLQADPGIQVGQVLTRDQGQADNPSPRAAELEAKIQSLEDQVALIDAEAKASQVVQGYLERLGGADTPAGRPAPVDPKALAGTLDAIRKGASEALLRVHAGEVKKRALTKQLEVLRRDLAKANAATRESRTMTVAVAAKQAGRIVLSYQVNRAGWKPAYRASLDSNASTVDIERMATISQKTGEDWSRVKLRLSTGQPNLSVNAPDPSPWLLSWQPPLPLIGESRNIRPAYAPAPPAPPAPDARARVAVSGSRVADDYIAPVLETQGGFTTEFEVPARVDLASDGREISVALSRQSVPVKQSVRIAPRYYHELAVVTADAPRLDGVWLPGQVQLRRDGAYVGALHWRPGDNERFSLAFGRDPLVRVVVENRNEKSGEKGLLVRDNERRIADSYVVTNLHRTPIDILVLEPTPVSESEQVQVKVALGPQPTLKDWQARRGLVGWERSLKPNETARFDMDYTIGYPKEGTVSGLR</sequence>
<feature type="signal peptide" evidence="1">
    <location>
        <begin position="1"/>
        <end position="21"/>
    </location>
</feature>
<dbReference type="Pfam" id="PF13600">
    <property type="entry name" value="DUF4140"/>
    <property type="match status" value="1"/>
</dbReference>
<dbReference type="InterPro" id="IPR011935">
    <property type="entry name" value="CHP02231"/>
</dbReference>
<dbReference type="EMBL" id="JAJNOC010000002">
    <property type="protein sequence ID" value="MCD2516164.1"/>
    <property type="molecule type" value="Genomic_DNA"/>
</dbReference>
<dbReference type="PANTHER" id="PTHR31005">
    <property type="entry name" value="DUF4139 DOMAIN-CONTAINING PROTEIN"/>
    <property type="match status" value="1"/>
</dbReference>
<dbReference type="InterPro" id="IPR025554">
    <property type="entry name" value="DUF4140"/>
</dbReference>
<protein>
    <submittedName>
        <fullName evidence="4">Mucoidy inhibitor MuiA family protein</fullName>
    </submittedName>
</protein>
<evidence type="ECO:0000313" key="5">
    <source>
        <dbReference type="Proteomes" id="UP001179361"/>
    </source>
</evidence>
<gene>
    <name evidence="4" type="ORF">LQ564_07515</name>
</gene>
<feature type="chain" id="PRO_5045050899" evidence="1">
    <location>
        <begin position="22"/>
        <end position="538"/>
    </location>
</feature>
<comment type="caution">
    <text evidence="4">The sequence shown here is derived from an EMBL/GenBank/DDBJ whole genome shotgun (WGS) entry which is preliminary data.</text>
</comment>
<reference evidence="4" key="1">
    <citation type="submission" date="2021-11" db="EMBL/GenBank/DDBJ databases">
        <title>The complete genome of Massilia sp sp. G4R7.</title>
        <authorList>
            <person name="Liu L."/>
            <person name="Yue J."/>
            <person name="Yuan J."/>
            <person name="Yang F."/>
            <person name="Li L."/>
        </authorList>
    </citation>
    <scope>NUCLEOTIDE SEQUENCE</scope>
    <source>
        <strain evidence="4">G4R7</strain>
    </source>
</reference>
<dbReference type="Pfam" id="PF13598">
    <property type="entry name" value="DUF4139"/>
    <property type="match status" value="1"/>
</dbReference>
<evidence type="ECO:0000259" key="2">
    <source>
        <dbReference type="Pfam" id="PF13598"/>
    </source>
</evidence>
<keyword evidence="1" id="KW-0732">Signal</keyword>
<feature type="domain" description="DUF4140" evidence="3">
    <location>
        <begin position="29"/>
        <end position="118"/>
    </location>
</feature>
<name>A0ABS8Q349_9BURK</name>
<organism evidence="4 5">
    <name type="scientific">Massilia phyllostachyos</name>
    <dbReference type="NCBI Taxonomy" id="2898585"/>
    <lineage>
        <taxon>Bacteria</taxon>
        <taxon>Pseudomonadati</taxon>
        <taxon>Pseudomonadota</taxon>
        <taxon>Betaproteobacteria</taxon>
        <taxon>Burkholderiales</taxon>
        <taxon>Oxalobacteraceae</taxon>
        <taxon>Telluria group</taxon>
        <taxon>Massilia</taxon>
    </lineage>
</organism>
<evidence type="ECO:0000259" key="3">
    <source>
        <dbReference type="Pfam" id="PF13600"/>
    </source>
</evidence>
<evidence type="ECO:0000313" key="4">
    <source>
        <dbReference type="EMBL" id="MCD2516164.1"/>
    </source>
</evidence>
<feature type="domain" description="DUF4139" evidence="2">
    <location>
        <begin position="211"/>
        <end position="530"/>
    </location>
</feature>
<dbReference type="Proteomes" id="UP001179361">
    <property type="component" value="Unassembled WGS sequence"/>
</dbReference>
<dbReference type="PANTHER" id="PTHR31005:SF8">
    <property type="entry name" value="DUF4139 DOMAIN-CONTAINING PROTEIN"/>
    <property type="match status" value="1"/>
</dbReference>
<evidence type="ECO:0000256" key="1">
    <source>
        <dbReference type="SAM" id="SignalP"/>
    </source>
</evidence>
<keyword evidence="5" id="KW-1185">Reference proteome</keyword>